<evidence type="ECO:0000256" key="3">
    <source>
        <dbReference type="ARBA" id="ARBA00022737"/>
    </source>
</evidence>
<dbReference type="SMART" id="SM00320">
    <property type="entry name" value="WD40"/>
    <property type="match status" value="5"/>
</dbReference>
<dbReference type="GO" id="GO:0005634">
    <property type="term" value="C:nucleus"/>
    <property type="evidence" value="ECO:0007669"/>
    <property type="project" value="TreeGrafter"/>
</dbReference>
<feature type="repeat" description="WD" evidence="6">
    <location>
        <begin position="116"/>
        <end position="157"/>
    </location>
</feature>
<dbReference type="InterPro" id="IPR036322">
    <property type="entry name" value="WD40_repeat_dom_sf"/>
</dbReference>
<dbReference type="GO" id="GO:0043161">
    <property type="term" value="P:proteasome-mediated ubiquitin-dependent protein catabolic process"/>
    <property type="evidence" value="ECO:0007669"/>
    <property type="project" value="TreeGrafter"/>
</dbReference>
<reference evidence="8" key="3">
    <citation type="submission" date="2023-07" db="EMBL/GenBank/DDBJ databases">
        <title>An improved reference 1 genome and first organelle genomes of Quercus suber.</title>
        <authorList>
            <consortium name="Genosuber Consortium"/>
            <person name="Usie A."/>
            <person name="Serra O."/>
            <person name="Barros P."/>
        </authorList>
    </citation>
    <scope>NUCLEOTIDE SEQUENCE</scope>
    <source>
        <strain evidence="8">HL8</strain>
        <tissue evidence="8">Leaves</tissue>
    </source>
</reference>
<dbReference type="InterPro" id="IPR015943">
    <property type="entry name" value="WD40/YVTN_repeat-like_dom_sf"/>
</dbReference>
<organism evidence="8">
    <name type="scientific">Quercus suber</name>
    <name type="common">Cork oak</name>
    <dbReference type="NCBI Taxonomy" id="58331"/>
    <lineage>
        <taxon>Eukaryota</taxon>
        <taxon>Viridiplantae</taxon>
        <taxon>Streptophyta</taxon>
        <taxon>Embryophyta</taxon>
        <taxon>Tracheophyta</taxon>
        <taxon>Spermatophyta</taxon>
        <taxon>Magnoliopsida</taxon>
        <taxon>eudicotyledons</taxon>
        <taxon>Gunneridae</taxon>
        <taxon>Pentapetalae</taxon>
        <taxon>rosids</taxon>
        <taxon>fabids</taxon>
        <taxon>Fagales</taxon>
        <taxon>Fagaceae</taxon>
        <taxon>Quercus</taxon>
    </lineage>
</organism>
<dbReference type="Pfam" id="PF00400">
    <property type="entry name" value="WD40"/>
    <property type="match status" value="2"/>
</dbReference>
<comment type="similarity">
    <text evidence="5">Belongs to the WD repeat cdt2 family.</text>
</comment>
<protein>
    <submittedName>
        <fullName evidence="8">Denticleless protein like protein</fullName>
    </submittedName>
</protein>
<dbReference type="InterPro" id="IPR019775">
    <property type="entry name" value="WD40_repeat_CS"/>
</dbReference>
<dbReference type="InterPro" id="IPR051865">
    <property type="entry name" value="WD-repeat_CDT2_adapter"/>
</dbReference>
<comment type="caution">
    <text evidence="8">The sequence shown here is derived from an EMBL/GenBank/DDBJ whole genome shotgun (WGS) entry which is preliminary data.</text>
</comment>
<dbReference type="PANTHER" id="PTHR22852:SF0">
    <property type="entry name" value="DENTICLELESS PROTEIN HOMOLOG"/>
    <property type="match status" value="1"/>
</dbReference>
<dbReference type="PROSITE" id="PS50082">
    <property type="entry name" value="WD_REPEATS_2"/>
    <property type="match status" value="3"/>
</dbReference>
<feature type="region of interest" description="Disordered" evidence="7">
    <location>
        <begin position="351"/>
        <end position="384"/>
    </location>
</feature>
<feature type="compositionally biased region" description="Polar residues" evidence="7">
    <location>
        <begin position="361"/>
        <end position="380"/>
    </location>
</feature>
<evidence type="ECO:0000256" key="4">
    <source>
        <dbReference type="ARBA" id="ARBA00022786"/>
    </source>
</evidence>
<feature type="repeat" description="WD" evidence="6">
    <location>
        <begin position="158"/>
        <end position="193"/>
    </location>
</feature>
<evidence type="ECO:0000256" key="6">
    <source>
        <dbReference type="PROSITE-ProRule" id="PRU00221"/>
    </source>
</evidence>
<gene>
    <name evidence="8" type="primary">Dtl</name>
    <name evidence="8" type="ORF">CFP56_013097</name>
</gene>
<keyword evidence="2 6" id="KW-0853">WD repeat</keyword>
<keyword evidence="4" id="KW-0833">Ubl conjugation pathway</keyword>
<dbReference type="Gene3D" id="2.130.10.10">
    <property type="entry name" value="YVTN repeat-like/Quinoprotein amine dehydrogenase"/>
    <property type="match status" value="2"/>
</dbReference>
<dbReference type="SUPFAM" id="SSF50978">
    <property type="entry name" value="WD40 repeat-like"/>
    <property type="match status" value="1"/>
</dbReference>
<proteinExistence type="inferred from homology"/>
<name>A0AAW0M538_QUESU</name>
<evidence type="ECO:0000256" key="1">
    <source>
        <dbReference type="ARBA" id="ARBA00004906"/>
    </source>
</evidence>
<accession>A0AAW0M538</accession>
<evidence type="ECO:0000313" key="8">
    <source>
        <dbReference type="EMBL" id="KAK7858296.1"/>
    </source>
</evidence>
<dbReference type="PRINTS" id="PR00320">
    <property type="entry name" value="GPROTEINBRPT"/>
</dbReference>
<dbReference type="PANTHER" id="PTHR22852">
    <property type="entry name" value="LETHAL 2 DENTICLELESS PROTEIN RETINOIC ACID-REGULATED NUCLEAR MATRIX-ASSOCIATED PROTEIN"/>
    <property type="match status" value="1"/>
</dbReference>
<dbReference type="GO" id="GO:0030674">
    <property type="term" value="F:protein-macromolecule adaptor activity"/>
    <property type="evidence" value="ECO:0007669"/>
    <property type="project" value="TreeGrafter"/>
</dbReference>
<comment type="pathway">
    <text evidence="1">Protein modification; protein ubiquitination.</text>
</comment>
<dbReference type="EMBL" id="PKMF04000020">
    <property type="protein sequence ID" value="KAK7858296.1"/>
    <property type="molecule type" value="Genomic_DNA"/>
</dbReference>
<evidence type="ECO:0000256" key="5">
    <source>
        <dbReference type="ARBA" id="ARBA00038344"/>
    </source>
</evidence>
<evidence type="ECO:0000256" key="2">
    <source>
        <dbReference type="ARBA" id="ARBA00022574"/>
    </source>
</evidence>
<dbReference type="InterPro" id="IPR001680">
    <property type="entry name" value="WD40_rpt"/>
</dbReference>
<reference evidence="8" key="1">
    <citation type="submission" date="2017-12" db="EMBL/GenBank/DDBJ databases">
        <authorList>
            <person name="Barbosa P."/>
            <person name="Usie A."/>
            <person name="Ramos A.M."/>
        </authorList>
    </citation>
    <scope>NUCLEOTIDE SEQUENCE</scope>
    <source>
        <strain evidence="8">HL8</strain>
        <tissue evidence="8">Leaves</tissue>
    </source>
</reference>
<keyword evidence="3" id="KW-0677">Repeat</keyword>
<evidence type="ECO:0000256" key="7">
    <source>
        <dbReference type="SAM" id="MobiDB-lite"/>
    </source>
</evidence>
<dbReference type="AlphaFoldDB" id="A0AAW0M538"/>
<dbReference type="PROSITE" id="PS00678">
    <property type="entry name" value="WD_REPEATS_1"/>
    <property type="match status" value="1"/>
</dbReference>
<dbReference type="InterPro" id="IPR020472">
    <property type="entry name" value="WD40_PAC1"/>
</dbReference>
<feature type="repeat" description="WD" evidence="6">
    <location>
        <begin position="297"/>
        <end position="319"/>
    </location>
</feature>
<sequence>MQTSNSHSFFHNLRSRELNVRKRAHISDVASGINEIGAVAVEHRGEETPPLAISFCKTNKNSHILAVSDEDGYVSLFDTHRKLSSSSSHQENTENVDFIFLFLHNCFPDKARVCDWVAHHNAVFDLCWIKEDTQILTASGDQTMKVWDVQERKCIGVLTGHTGSVKSMCSHPSNPDIIVSGSRDGSFALWDLRCNFSSKSWNRGLCIGSTAMVKRAHLSPQAKRIRRSKAASMSITSVIYLKDEVSIASAGAVDSILKFWDTRNLKSVVTQTSPHPQSTAKERRLHATLLSFEVGKMATSSDDFTVRIWNTQSSYCSSTRSPSSIRRRVMAIPSAECNKLMNNEPSCLTKDPDSLFPSNEVLDQSSSSNRITMPTISTPESQKKKLFSGSDLNEAFEKTPEATLKSPSSVLNPPSSIKRTIRDYFLAAS</sequence>
<reference evidence="8" key="2">
    <citation type="journal article" date="2018" name="Sci. Data">
        <title>The draft genome sequence of cork oak.</title>
        <authorList>
            <person name="Ramos A.M."/>
            <person name="Usie A."/>
            <person name="Barbosa P."/>
            <person name="Barros P.M."/>
            <person name="Capote T."/>
            <person name="Chaves I."/>
            <person name="Simoes F."/>
            <person name="Abreu I."/>
            <person name="Carrasquinho I."/>
            <person name="Faro C."/>
            <person name="Guimaraes J.B."/>
            <person name="Mendonca D."/>
            <person name="Nobrega F."/>
            <person name="Rodrigues L."/>
            <person name="Saibo N.J.M."/>
            <person name="Varela M.C."/>
            <person name="Egas C."/>
            <person name="Matos J."/>
            <person name="Miguel C.M."/>
            <person name="Oliveira M.M."/>
            <person name="Ricardo C.P."/>
            <person name="Goncalves S."/>
        </authorList>
    </citation>
    <scope>NUCLEOTIDE SEQUENCE [LARGE SCALE GENOMIC DNA]</scope>
    <source>
        <strain evidence="8">HL8</strain>
    </source>
</reference>
<dbReference type="PROSITE" id="PS50294">
    <property type="entry name" value="WD_REPEATS_REGION"/>
    <property type="match status" value="2"/>
</dbReference>